<proteinExistence type="predicted"/>
<evidence type="ECO:0000313" key="3">
    <source>
        <dbReference type="EMBL" id="MST68797.1"/>
    </source>
</evidence>
<dbReference type="Pfam" id="PF04977">
    <property type="entry name" value="DivIC"/>
    <property type="match status" value="1"/>
</dbReference>
<dbReference type="GO" id="GO:0051301">
    <property type="term" value="P:cell division"/>
    <property type="evidence" value="ECO:0007669"/>
    <property type="project" value="InterPro"/>
</dbReference>
<dbReference type="PANTHER" id="PTHR40027:SF1">
    <property type="entry name" value="CELL DIVISION PROTEIN DIVIC"/>
    <property type="match status" value="1"/>
</dbReference>
<dbReference type="InterPro" id="IPR007060">
    <property type="entry name" value="FtsL/DivIC"/>
</dbReference>
<dbReference type="AlphaFoldDB" id="A0A6A8MBM6"/>
<keyword evidence="2" id="KW-1133">Transmembrane helix</keyword>
<dbReference type="PANTHER" id="PTHR40027">
    <property type="entry name" value="CELL DIVISION PROTEIN DIVIC"/>
    <property type="match status" value="1"/>
</dbReference>
<name>A0A6A8MBM6_9FIRM</name>
<evidence type="ECO:0000256" key="2">
    <source>
        <dbReference type="SAM" id="Phobius"/>
    </source>
</evidence>
<reference evidence="3" key="1">
    <citation type="submission" date="2019-09" db="EMBL/GenBank/DDBJ databases">
        <title>In-depth cultivation of the pig gut microbiome towards novel bacterial diversity and tailored functional studies.</title>
        <authorList>
            <person name="Wylensek D."/>
            <person name="Hitch T.C.A."/>
            <person name="Clavel T."/>
        </authorList>
    </citation>
    <scope>NUCLEOTIDE SEQUENCE</scope>
    <source>
        <strain evidence="3">RF-744-FAT-WT-3</strain>
    </source>
</reference>
<dbReference type="InterPro" id="IPR039076">
    <property type="entry name" value="DivIC"/>
</dbReference>
<sequence>MLRRFRDTRVEILAERNTKGENKRKKRKGRKRRIKPFTLAIIIVILLVSGAYVRNIVKLEIEHHQLVEQNKDLKEQRRRLRIELKNVNSREYIEDQARKQLRLVDPDEILFVFPDDKKSNSDSGSDSTN</sequence>
<keyword evidence="1" id="KW-0175">Coiled coil</keyword>
<accession>A0A6A8MBM6</accession>
<protein>
    <submittedName>
        <fullName evidence="3">Septum formation initiator family protein</fullName>
    </submittedName>
</protein>
<dbReference type="EMBL" id="VUNB01000003">
    <property type="protein sequence ID" value="MST68797.1"/>
    <property type="molecule type" value="Genomic_DNA"/>
</dbReference>
<comment type="caution">
    <text evidence="3">The sequence shown here is derived from an EMBL/GenBank/DDBJ whole genome shotgun (WGS) entry which is preliminary data.</text>
</comment>
<feature type="transmembrane region" description="Helical" evidence="2">
    <location>
        <begin position="34"/>
        <end position="53"/>
    </location>
</feature>
<organism evidence="3">
    <name type="scientific">Baileyella intestinalis</name>
    <dbReference type="NCBI Taxonomy" id="2606709"/>
    <lineage>
        <taxon>Bacteria</taxon>
        <taxon>Bacillati</taxon>
        <taxon>Bacillota</taxon>
        <taxon>Clostridia</taxon>
        <taxon>Peptostreptococcales</taxon>
        <taxon>Anaerovoracaceae</taxon>
        <taxon>Baileyella</taxon>
    </lineage>
</organism>
<evidence type="ECO:0000256" key="1">
    <source>
        <dbReference type="SAM" id="Coils"/>
    </source>
</evidence>
<gene>
    <name evidence="3" type="ORF">FYJ66_04225</name>
</gene>
<keyword evidence="2" id="KW-0472">Membrane</keyword>
<keyword evidence="2" id="KW-0812">Transmembrane</keyword>
<feature type="coiled-coil region" evidence="1">
    <location>
        <begin position="56"/>
        <end position="90"/>
    </location>
</feature>